<dbReference type="Gene3D" id="1.10.10.60">
    <property type="entry name" value="Homeodomain-like"/>
    <property type="match status" value="2"/>
</dbReference>
<accession>A0ABW0K7H3</accession>
<evidence type="ECO:0000256" key="4">
    <source>
        <dbReference type="SAM" id="Phobius"/>
    </source>
</evidence>
<keyword evidence="4" id="KW-0472">Membrane</keyword>
<dbReference type="InterPro" id="IPR041522">
    <property type="entry name" value="CdaR_GGDEF"/>
</dbReference>
<proteinExistence type="predicted"/>
<keyword evidence="1" id="KW-0805">Transcription regulation</keyword>
<gene>
    <name evidence="6" type="ORF">ACFPOG_13255</name>
</gene>
<sequence length="775" mass="88382">MFNWITLIRQSSSKHITNQGKYLYKLIWLGCISVCIPLILASAVYYQFSMKRTQEQIMNESTSSLSSMKDRSERVLQSIEQESLQLAVDPILTDFFIDPNKNDSWLWHRDFLDKINLVKNSDSFVNEIYFYNTKENVVLSNRYGAIEKENYPYEKDIDQILQEGNISRWSYMPSAQKDGYVTFARVLPNTGGTQVKGVLAFEIEKSAFSAFMDPDTYLLPVEQNLFVIHQVRVPGSSEIGYEQAVSLLRSLPSINGIMDLSANSGSFLAKGIDGDTAHFLYTKNIYGRIYVTIVPEQIIANQLNWIRGVTLLFLIIFIFFGVLLTYFNSKRAYNPIGQLIKHSKELRIGHIQNKDNELDYIKACLDFLNKETEKLGGFMASIQPTLREKFLQQLVNGEYLRKEPLLRDCEANGVSVHSTNVVIIVDADNLARDKRFRPEEKGIIAFVISNVMQELLQANANIQGYVIPDKGRGVALLQFSVDIEQETMHRMALDYAQSVCISLEKHLSIKASAGVGRFYFHIEDVPVSCKEAESALQYRIFHKTESVLFIEQLENEKKQASNRYPREHETSIISSLEQGESDGAVEGLAAFTEAICASQSYRFIYQSYHLLLSALITSLEKQGTNLLDLLEHDWYGHLHAMHTSEEIADWFAGTLFPNYILITSQCRNDSGQSVIQQVCRHIRDNCGSDLSLVQCADQVGLSPSYLSRLFKKEMGVNFLDYVVECKVDEAKRLLAETDQNVSEIAIAVGYSERNLNRIFQRFMKMSPSAFRTRQR</sequence>
<feature type="transmembrane region" description="Helical" evidence="4">
    <location>
        <begin position="26"/>
        <end position="48"/>
    </location>
</feature>
<evidence type="ECO:0000313" key="7">
    <source>
        <dbReference type="Proteomes" id="UP001596044"/>
    </source>
</evidence>
<organism evidence="6 7">
    <name type="scientific">Paenibacillus aestuarii</name>
    <dbReference type="NCBI Taxonomy" id="516965"/>
    <lineage>
        <taxon>Bacteria</taxon>
        <taxon>Bacillati</taxon>
        <taxon>Bacillota</taxon>
        <taxon>Bacilli</taxon>
        <taxon>Bacillales</taxon>
        <taxon>Paenibacillaceae</taxon>
        <taxon>Paenibacillus</taxon>
    </lineage>
</organism>
<dbReference type="Pfam" id="PF17853">
    <property type="entry name" value="GGDEF_2"/>
    <property type="match status" value="1"/>
</dbReference>
<name>A0ABW0K7H3_9BACL</name>
<evidence type="ECO:0000259" key="5">
    <source>
        <dbReference type="PROSITE" id="PS01124"/>
    </source>
</evidence>
<evidence type="ECO:0000313" key="6">
    <source>
        <dbReference type="EMBL" id="MFC5449229.1"/>
    </source>
</evidence>
<keyword evidence="7" id="KW-1185">Reference proteome</keyword>
<keyword evidence="2" id="KW-0238">DNA-binding</keyword>
<dbReference type="PANTHER" id="PTHR43280">
    <property type="entry name" value="ARAC-FAMILY TRANSCRIPTIONAL REGULATOR"/>
    <property type="match status" value="1"/>
</dbReference>
<dbReference type="SMART" id="SM00342">
    <property type="entry name" value="HTH_ARAC"/>
    <property type="match status" value="1"/>
</dbReference>
<evidence type="ECO:0000256" key="2">
    <source>
        <dbReference type="ARBA" id="ARBA00023125"/>
    </source>
</evidence>
<keyword evidence="3" id="KW-0804">Transcription</keyword>
<protein>
    <submittedName>
        <fullName evidence="6">Helix-turn-helix domain-containing protein</fullName>
    </submittedName>
</protein>
<keyword evidence="4" id="KW-1133">Transmembrane helix</keyword>
<dbReference type="InterPro" id="IPR009057">
    <property type="entry name" value="Homeodomain-like_sf"/>
</dbReference>
<reference evidence="7" key="1">
    <citation type="journal article" date="2019" name="Int. J. Syst. Evol. Microbiol.">
        <title>The Global Catalogue of Microorganisms (GCM) 10K type strain sequencing project: providing services to taxonomists for standard genome sequencing and annotation.</title>
        <authorList>
            <consortium name="The Broad Institute Genomics Platform"/>
            <consortium name="The Broad Institute Genome Sequencing Center for Infectious Disease"/>
            <person name="Wu L."/>
            <person name="Ma J."/>
        </authorList>
    </citation>
    <scope>NUCLEOTIDE SEQUENCE [LARGE SCALE GENOMIC DNA]</scope>
    <source>
        <strain evidence="7">KACC 11904</strain>
    </source>
</reference>
<dbReference type="PROSITE" id="PS00041">
    <property type="entry name" value="HTH_ARAC_FAMILY_1"/>
    <property type="match status" value="1"/>
</dbReference>
<feature type="transmembrane region" description="Helical" evidence="4">
    <location>
        <begin position="305"/>
        <end position="327"/>
    </location>
</feature>
<dbReference type="RefSeq" id="WP_270879632.1">
    <property type="nucleotide sequence ID" value="NZ_JAQFVF010000026.1"/>
</dbReference>
<dbReference type="PANTHER" id="PTHR43280:SF2">
    <property type="entry name" value="HTH-TYPE TRANSCRIPTIONAL REGULATOR EXSA"/>
    <property type="match status" value="1"/>
</dbReference>
<comment type="caution">
    <text evidence="6">The sequence shown here is derived from an EMBL/GenBank/DDBJ whole genome shotgun (WGS) entry which is preliminary data.</text>
</comment>
<dbReference type="SUPFAM" id="SSF46689">
    <property type="entry name" value="Homeodomain-like"/>
    <property type="match status" value="2"/>
</dbReference>
<dbReference type="Proteomes" id="UP001596044">
    <property type="component" value="Unassembled WGS sequence"/>
</dbReference>
<keyword evidence="4" id="KW-0812">Transmembrane</keyword>
<feature type="domain" description="HTH araC/xylS-type" evidence="5">
    <location>
        <begin position="676"/>
        <end position="773"/>
    </location>
</feature>
<dbReference type="Pfam" id="PF12833">
    <property type="entry name" value="HTH_18"/>
    <property type="match status" value="1"/>
</dbReference>
<dbReference type="InterPro" id="IPR018060">
    <property type="entry name" value="HTH_AraC"/>
</dbReference>
<evidence type="ECO:0000256" key="1">
    <source>
        <dbReference type="ARBA" id="ARBA00023015"/>
    </source>
</evidence>
<dbReference type="PROSITE" id="PS01124">
    <property type="entry name" value="HTH_ARAC_FAMILY_2"/>
    <property type="match status" value="1"/>
</dbReference>
<dbReference type="InterPro" id="IPR018062">
    <property type="entry name" value="HTH_AraC-typ_CS"/>
</dbReference>
<dbReference type="EMBL" id="JBHSMJ010000018">
    <property type="protein sequence ID" value="MFC5449229.1"/>
    <property type="molecule type" value="Genomic_DNA"/>
</dbReference>
<evidence type="ECO:0000256" key="3">
    <source>
        <dbReference type="ARBA" id="ARBA00023163"/>
    </source>
</evidence>